<dbReference type="WBParaSite" id="Minc3s00967g19400">
    <property type="protein sequence ID" value="Minc3s00967g19400"/>
    <property type="gene ID" value="Minc3s00967g19400"/>
</dbReference>
<reference evidence="2" key="1">
    <citation type="submission" date="2022-11" db="UniProtKB">
        <authorList>
            <consortium name="WormBaseParasite"/>
        </authorList>
    </citation>
    <scope>IDENTIFICATION</scope>
</reference>
<proteinExistence type="predicted"/>
<name>A0A914LZ23_MELIC</name>
<sequence length="55" mass="6329">MLLHCYCNLTTMFNRRAAAIDELSTAINELATSVNELHGQIHNRNVYSIQGRNYF</sequence>
<protein>
    <submittedName>
        <fullName evidence="2">Uncharacterized protein</fullName>
    </submittedName>
</protein>
<evidence type="ECO:0000313" key="2">
    <source>
        <dbReference type="WBParaSite" id="Minc3s00967g19400"/>
    </source>
</evidence>
<dbReference type="AlphaFoldDB" id="A0A914LZ23"/>
<organism evidence="1 2">
    <name type="scientific">Meloidogyne incognita</name>
    <name type="common">Southern root-knot nematode worm</name>
    <name type="synonym">Oxyuris incognita</name>
    <dbReference type="NCBI Taxonomy" id="6306"/>
    <lineage>
        <taxon>Eukaryota</taxon>
        <taxon>Metazoa</taxon>
        <taxon>Ecdysozoa</taxon>
        <taxon>Nematoda</taxon>
        <taxon>Chromadorea</taxon>
        <taxon>Rhabditida</taxon>
        <taxon>Tylenchina</taxon>
        <taxon>Tylenchomorpha</taxon>
        <taxon>Tylenchoidea</taxon>
        <taxon>Meloidogynidae</taxon>
        <taxon>Meloidogyninae</taxon>
        <taxon>Meloidogyne</taxon>
        <taxon>Meloidogyne incognita group</taxon>
    </lineage>
</organism>
<evidence type="ECO:0000313" key="1">
    <source>
        <dbReference type="Proteomes" id="UP000887563"/>
    </source>
</evidence>
<accession>A0A914LZ23</accession>
<keyword evidence="1" id="KW-1185">Reference proteome</keyword>
<dbReference type="Proteomes" id="UP000887563">
    <property type="component" value="Unplaced"/>
</dbReference>